<keyword evidence="3" id="KW-1185">Reference proteome</keyword>
<dbReference type="PANTHER" id="PTHR42305:SF1">
    <property type="entry name" value="MEMBRANE PROTEIN RV1733C-RELATED"/>
    <property type="match status" value="1"/>
</dbReference>
<dbReference type="PANTHER" id="PTHR42305">
    <property type="entry name" value="MEMBRANE PROTEIN RV1733C-RELATED"/>
    <property type="match status" value="1"/>
</dbReference>
<evidence type="ECO:0000313" key="2">
    <source>
        <dbReference type="EMBL" id="SNX96301.1"/>
    </source>
</evidence>
<organism evidence="2 3">
    <name type="scientific">Geodermatophilus sabuli</name>
    <dbReference type="NCBI Taxonomy" id="1564158"/>
    <lineage>
        <taxon>Bacteria</taxon>
        <taxon>Bacillati</taxon>
        <taxon>Actinomycetota</taxon>
        <taxon>Actinomycetes</taxon>
        <taxon>Geodermatophilales</taxon>
        <taxon>Geodermatophilaceae</taxon>
        <taxon>Geodermatophilus</taxon>
    </lineage>
</organism>
<dbReference type="InterPro" id="IPR039708">
    <property type="entry name" value="MT1774/Rv1733c-like"/>
</dbReference>
<evidence type="ECO:0000256" key="1">
    <source>
        <dbReference type="SAM" id="Phobius"/>
    </source>
</evidence>
<gene>
    <name evidence="2" type="ORF">SAMN06893097_10415</name>
</gene>
<evidence type="ECO:0000313" key="3">
    <source>
        <dbReference type="Proteomes" id="UP000219514"/>
    </source>
</evidence>
<feature type="transmembrane region" description="Helical" evidence="1">
    <location>
        <begin position="146"/>
        <end position="173"/>
    </location>
</feature>
<reference evidence="2 3" key="1">
    <citation type="submission" date="2017-09" db="EMBL/GenBank/DDBJ databases">
        <authorList>
            <person name="Ehlers B."/>
            <person name="Leendertz F.H."/>
        </authorList>
    </citation>
    <scope>NUCLEOTIDE SEQUENCE [LARGE SCALE GENOMIC DNA]</scope>
    <source>
        <strain evidence="2 3">DSM 46844</strain>
    </source>
</reference>
<accession>A0A285EE24</accession>
<sequence length="197" mass="20773">MSTRQIGSLRRAVRWFTLGAGPLKRGSDRVELLWRVVLLAVVLLALPTALTVGTVIHTDLRAEAAEQAATTTHTSAVLLDDVPSPLAGQHGALLAPARWTGDDGLPHEGRVQVSAGARAGDEVPVWLDASGAPTRAPLEPAAAARIAVASGFGVLLVTGAAVAATHLVVLGLLARHRDRRWTRGWADVEPVWARRVP</sequence>
<dbReference type="RefSeq" id="WP_097206342.1">
    <property type="nucleotide sequence ID" value="NZ_JACHXB010000002.1"/>
</dbReference>
<dbReference type="AlphaFoldDB" id="A0A285EE24"/>
<dbReference type="EMBL" id="OBDO01000004">
    <property type="protein sequence ID" value="SNX96301.1"/>
    <property type="molecule type" value="Genomic_DNA"/>
</dbReference>
<keyword evidence="1" id="KW-0812">Transmembrane</keyword>
<name>A0A285EE24_9ACTN</name>
<keyword evidence="1" id="KW-1133">Transmembrane helix</keyword>
<proteinExistence type="predicted"/>
<dbReference type="Proteomes" id="UP000219514">
    <property type="component" value="Unassembled WGS sequence"/>
</dbReference>
<protein>
    <recommendedName>
        <fullName evidence="4">Transmembrane protein</fullName>
    </recommendedName>
</protein>
<keyword evidence="1" id="KW-0472">Membrane</keyword>
<dbReference type="OrthoDB" id="5190576at2"/>
<evidence type="ECO:0008006" key="4">
    <source>
        <dbReference type="Google" id="ProtNLM"/>
    </source>
</evidence>
<feature type="transmembrane region" description="Helical" evidence="1">
    <location>
        <begin position="32"/>
        <end position="56"/>
    </location>
</feature>